<evidence type="ECO:0000313" key="3">
    <source>
        <dbReference type="Proteomes" id="UP000306477"/>
    </source>
</evidence>
<keyword evidence="1" id="KW-0472">Membrane</keyword>
<dbReference type="OrthoDB" id="2412610at2"/>
<dbReference type="RefSeq" id="WP_136381138.1">
    <property type="nucleotide sequence ID" value="NZ_SLUB01000048.1"/>
</dbReference>
<reference evidence="2 3" key="1">
    <citation type="journal article" date="2019" name="Indoor Air">
        <title>Impacts of indoor surface finishes on bacterial viability.</title>
        <authorList>
            <person name="Hu J."/>
            <person name="Maamar S.B."/>
            <person name="Glawe A.J."/>
            <person name="Gottel N."/>
            <person name="Gilbert J.A."/>
            <person name="Hartmann E.M."/>
        </authorList>
    </citation>
    <scope>NUCLEOTIDE SEQUENCE [LARGE SCALE GENOMIC DNA]</scope>
    <source>
        <strain evidence="2 3">AF060A6</strain>
    </source>
</reference>
<protein>
    <submittedName>
        <fullName evidence="2">DUF2140 family protein</fullName>
    </submittedName>
</protein>
<evidence type="ECO:0000256" key="1">
    <source>
        <dbReference type="SAM" id="Phobius"/>
    </source>
</evidence>
<comment type="caution">
    <text evidence="2">The sequence shown here is derived from an EMBL/GenBank/DDBJ whole genome shotgun (WGS) entry which is preliminary data.</text>
</comment>
<proteinExistence type="predicted"/>
<accession>A0A4S3PLK6</accession>
<name>A0A4S3PLK6_9BACI</name>
<dbReference type="Proteomes" id="UP000306477">
    <property type="component" value="Unassembled WGS sequence"/>
</dbReference>
<dbReference type="STRING" id="1033734.GCA_000285535_03982"/>
<keyword evidence="1" id="KW-1133">Transmembrane helix</keyword>
<evidence type="ECO:0000313" key="2">
    <source>
        <dbReference type="EMBL" id="THE10370.1"/>
    </source>
</evidence>
<dbReference type="AlphaFoldDB" id="A0A4S3PLK6"/>
<sequence length="193" mass="22469">MKIKNKWKVLFLTLLAINLVCVLIFFGLLFTPNKEVNPKENVVSNDYVNLSVETNKEDLTRVINNFLKKEAKDNPLNYKVLLTERVMLLGTITVFGKEIDMVMTFKPEVLENGDLLLQQEAFTVGQVNLPVTFVLRYINDHYNLPEWVQIDAKKQDIYVYLSEMKMKSDTKVKVDTFNLSKDELRFNLQVPMD</sequence>
<keyword evidence="3" id="KW-1185">Reference proteome</keyword>
<keyword evidence="1" id="KW-0812">Transmembrane</keyword>
<dbReference type="EMBL" id="SLUB01000048">
    <property type="protein sequence ID" value="THE10370.1"/>
    <property type="molecule type" value="Genomic_DNA"/>
</dbReference>
<feature type="transmembrane region" description="Helical" evidence="1">
    <location>
        <begin position="9"/>
        <end position="30"/>
    </location>
</feature>
<gene>
    <name evidence="2" type="ORF">E1I69_18965</name>
</gene>
<dbReference type="InterPro" id="IPR018672">
    <property type="entry name" value="DUF2140"/>
</dbReference>
<organism evidence="2 3">
    <name type="scientific">Bacillus timonensis</name>
    <dbReference type="NCBI Taxonomy" id="1033734"/>
    <lineage>
        <taxon>Bacteria</taxon>
        <taxon>Bacillati</taxon>
        <taxon>Bacillota</taxon>
        <taxon>Bacilli</taxon>
        <taxon>Bacillales</taxon>
        <taxon>Bacillaceae</taxon>
        <taxon>Bacillus</taxon>
    </lineage>
</organism>
<dbReference type="Pfam" id="PF09911">
    <property type="entry name" value="DUF2140"/>
    <property type="match status" value="1"/>
</dbReference>